<reference evidence="1 2" key="1">
    <citation type="journal article" date="2021" name="Hortic Res">
        <title>Chromosome-scale assembly of the Dendrobium chrysotoxum genome enhances the understanding of orchid evolution.</title>
        <authorList>
            <person name="Zhang Y."/>
            <person name="Zhang G.Q."/>
            <person name="Zhang D."/>
            <person name="Liu X.D."/>
            <person name="Xu X.Y."/>
            <person name="Sun W.H."/>
            <person name="Yu X."/>
            <person name="Zhu X."/>
            <person name="Wang Z.W."/>
            <person name="Zhao X."/>
            <person name="Zhong W.Y."/>
            <person name="Chen H."/>
            <person name="Yin W.L."/>
            <person name="Huang T."/>
            <person name="Niu S.C."/>
            <person name="Liu Z.J."/>
        </authorList>
    </citation>
    <scope>NUCLEOTIDE SEQUENCE [LARGE SCALE GENOMIC DNA]</scope>
    <source>
        <strain evidence="1">Lindl</strain>
    </source>
</reference>
<evidence type="ECO:0000313" key="2">
    <source>
        <dbReference type="Proteomes" id="UP000775213"/>
    </source>
</evidence>
<organism evidence="1 2">
    <name type="scientific">Dendrobium chrysotoxum</name>
    <name type="common">Orchid</name>
    <dbReference type="NCBI Taxonomy" id="161865"/>
    <lineage>
        <taxon>Eukaryota</taxon>
        <taxon>Viridiplantae</taxon>
        <taxon>Streptophyta</taxon>
        <taxon>Embryophyta</taxon>
        <taxon>Tracheophyta</taxon>
        <taxon>Spermatophyta</taxon>
        <taxon>Magnoliopsida</taxon>
        <taxon>Liliopsida</taxon>
        <taxon>Asparagales</taxon>
        <taxon>Orchidaceae</taxon>
        <taxon>Epidendroideae</taxon>
        <taxon>Malaxideae</taxon>
        <taxon>Dendrobiinae</taxon>
        <taxon>Dendrobium</taxon>
    </lineage>
</organism>
<dbReference type="AlphaFoldDB" id="A0AAV7GD39"/>
<dbReference type="Proteomes" id="UP000775213">
    <property type="component" value="Unassembled WGS sequence"/>
</dbReference>
<name>A0AAV7GD39_DENCH</name>
<evidence type="ECO:0000313" key="1">
    <source>
        <dbReference type="EMBL" id="KAH0453589.1"/>
    </source>
</evidence>
<accession>A0AAV7GD39</accession>
<gene>
    <name evidence="1" type="ORF">IEQ34_017913</name>
</gene>
<protein>
    <submittedName>
        <fullName evidence="1">Uncharacterized protein</fullName>
    </submittedName>
</protein>
<keyword evidence="2" id="KW-1185">Reference proteome</keyword>
<comment type="caution">
    <text evidence="1">The sequence shown here is derived from an EMBL/GenBank/DDBJ whole genome shotgun (WGS) entry which is preliminary data.</text>
</comment>
<proteinExistence type="predicted"/>
<dbReference type="EMBL" id="JAGFBR010000016">
    <property type="protein sequence ID" value="KAH0453589.1"/>
    <property type="molecule type" value="Genomic_DNA"/>
</dbReference>
<sequence length="66" mass="7368">MVDLKTKQKKKKLHRQTSPCTALRFFTGRLPNAFLVPIDSTASTSPATSLSYAKITERRSTPAFLL</sequence>